<protein>
    <submittedName>
        <fullName evidence="1">Uncharacterized protein</fullName>
    </submittedName>
</protein>
<gene>
    <name evidence="1" type="ORF">FGO68_gene12510</name>
</gene>
<dbReference type="AlphaFoldDB" id="A0A8J8NJH9"/>
<evidence type="ECO:0000313" key="1">
    <source>
        <dbReference type="EMBL" id="TNV75868.1"/>
    </source>
</evidence>
<dbReference type="EMBL" id="RRYP01014648">
    <property type="protein sequence ID" value="TNV75868.1"/>
    <property type="molecule type" value="Genomic_DNA"/>
</dbReference>
<organism evidence="1 2">
    <name type="scientific">Halteria grandinella</name>
    <dbReference type="NCBI Taxonomy" id="5974"/>
    <lineage>
        <taxon>Eukaryota</taxon>
        <taxon>Sar</taxon>
        <taxon>Alveolata</taxon>
        <taxon>Ciliophora</taxon>
        <taxon>Intramacronucleata</taxon>
        <taxon>Spirotrichea</taxon>
        <taxon>Stichotrichia</taxon>
        <taxon>Sporadotrichida</taxon>
        <taxon>Halteriidae</taxon>
        <taxon>Halteria</taxon>
    </lineage>
</organism>
<name>A0A8J8NJH9_HALGN</name>
<accession>A0A8J8NJH9</accession>
<dbReference type="Proteomes" id="UP000785679">
    <property type="component" value="Unassembled WGS sequence"/>
</dbReference>
<proteinExistence type="predicted"/>
<sequence length="105" mass="12313">MKQINSSRKNGWYYIVRRNEQVYNNGHEATMLTIKGILQNRLHSSLRVSTIMQEYINPPMMSWGGNGFNHLSQSLIVWNSVIYPSFILEQIAVMWQTSYQLALYL</sequence>
<keyword evidence="2" id="KW-1185">Reference proteome</keyword>
<reference evidence="1" key="1">
    <citation type="submission" date="2019-06" db="EMBL/GenBank/DDBJ databases">
        <authorList>
            <person name="Zheng W."/>
        </authorList>
    </citation>
    <scope>NUCLEOTIDE SEQUENCE</scope>
    <source>
        <strain evidence="1">QDHG01</strain>
    </source>
</reference>
<evidence type="ECO:0000313" key="2">
    <source>
        <dbReference type="Proteomes" id="UP000785679"/>
    </source>
</evidence>
<comment type="caution">
    <text evidence="1">The sequence shown here is derived from an EMBL/GenBank/DDBJ whole genome shotgun (WGS) entry which is preliminary data.</text>
</comment>